<evidence type="ECO:0000256" key="3">
    <source>
        <dbReference type="ARBA" id="ARBA00022801"/>
    </source>
</evidence>
<dbReference type="PANTHER" id="PTHR12629">
    <property type="entry name" value="DIPHOSPHOINOSITOL POLYPHOSPHATE PHOSPHOHYDROLASE"/>
    <property type="match status" value="1"/>
</dbReference>
<comment type="caution">
    <text evidence="6">The sequence shown here is derived from an EMBL/GenBank/DDBJ whole genome shotgun (WGS) entry which is preliminary data.</text>
</comment>
<name>A0ABV7GTN1_9RHOB</name>
<dbReference type="Pfam" id="PF00293">
    <property type="entry name" value="NUDIX"/>
    <property type="match status" value="1"/>
</dbReference>
<accession>A0ABV7GTN1</accession>
<dbReference type="RefSeq" id="WP_275633129.1">
    <property type="nucleotide sequence ID" value="NZ_JARGYD010000004.1"/>
</dbReference>
<keyword evidence="2" id="KW-0479">Metal-binding</keyword>
<evidence type="ECO:0000256" key="2">
    <source>
        <dbReference type="ARBA" id="ARBA00022723"/>
    </source>
</evidence>
<keyword evidence="3 6" id="KW-0378">Hydrolase</keyword>
<proteinExistence type="predicted"/>
<dbReference type="CDD" id="cd04666">
    <property type="entry name" value="NUDIX_DIPP2_like_Nudt4"/>
    <property type="match status" value="1"/>
</dbReference>
<keyword evidence="4" id="KW-0460">Magnesium</keyword>
<dbReference type="Proteomes" id="UP001595632">
    <property type="component" value="Unassembled WGS sequence"/>
</dbReference>
<gene>
    <name evidence="6" type="ORF">ACFOGP_10555</name>
</gene>
<dbReference type="GO" id="GO:0016787">
    <property type="term" value="F:hydrolase activity"/>
    <property type="evidence" value="ECO:0007669"/>
    <property type="project" value="UniProtKB-KW"/>
</dbReference>
<protein>
    <submittedName>
        <fullName evidence="6">NUDIX hydrolase</fullName>
    </submittedName>
</protein>
<comment type="cofactor">
    <cofactor evidence="1">
        <name>Mg(2+)</name>
        <dbReference type="ChEBI" id="CHEBI:18420"/>
    </cofactor>
</comment>
<reference evidence="7" key="1">
    <citation type="journal article" date="2019" name="Int. J. Syst. Evol. Microbiol.">
        <title>The Global Catalogue of Microorganisms (GCM) 10K type strain sequencing project: providing services to taxonomists for standard genome sequencing and annotation.</title>
        <authorList>
            <consortium name="The Broad Institute Genomics Platform"/>
            <consortium name="The Broad Institute Genome Sequencing Center for Infectious Disease"/>
            <person name="Wu L."/>
            <person name="Ma J."/>
        </authorList>
    </citation>
    <scope>NUCLEOTIDE SEQUENCE [LARGE SCALE GENOMIC DNA]</scope>
    <source>
        <strain evidence="7">KCTC 52366</strain>
    </source>
</reference>
<dbReference type="SUPFAM" id="SSF55811">
    <property type="entry name" value="Nudix"/>
    <property type="match status" value="1"/>
</dbReference>
<evidence type="ECO:0000256" key="1">
    <source>
        <dbReference type="ARBA" id="ARBA00001946"/>
    </source>
</evidence>
<organism evidence="6 7">
    <name type="scientific">Psychromarinibacter halotolerans</name>
    <dbReference type="NCBI Taxonomy" id="1775175"/>
    <lineage>
        <taxon>Bacteria</taxon>
        <taxon>Pseudomonadati</taxon>
        <taxon>Pseudomonadota</taxon>
        <taxon>Alphaproteobacteria</taxon>
        <taxon>Rhodobacterales</taxon>
        <taxon>Paracoccaceae</taxon>
        <taxon>Psychromarinibacter</taxon>
    </lineage>
</organism>
<dbReference type="InterPro" id="IPR015797">
    <property type="entry name" value="NUDIX_hydrolase-like_dom_sf"/>
</dbReference>
<evidence type="ECO:0000313" key="7">
    <source>
        <dbReference type="Proteomes" id="UP001595632"/>
    </source>
</evidence>
<keyword evidence="7" id="KW-1185">Reference proteome</keyword>
<dbReference type="Gene3D" id="3.90.79.10">
    <property type="entry name" value="Nucleoside Triphosphate Pyrophosphohydrolase"/>
    <property type="match status" value="1"/>
</dbReference>
<dbReference type="EMBL" id="JBHRTB010000010">
    <property type="protein sequence ID" value="MFC3143152.1"/>
    <property type="molecule type" value="Genomic_DNA"/>
</dbReference>
<sequence length="156" mass="17783">MMEFARKTWRNVIAPTIRRPVDVQFGALCYRRVPDGISVLLVQSSRGRWLLPKGWPIDGMDGAETAMQEAWEEAGVREAQVEREPVGSYETTKRFDNGLEVPCVIHIYPAEVTRLSEDFPESDRREVLWTSLDDAIARADDPGIAEVLTTFRERFA</sequence>
<evidence type="ECO:0000259" key="5">
    <source>
        <dbReference type="PROSITE" id="PS51462"/>
    </source>
</evidence>
<dbReference type="InterPro" id="IPR047198">
    <property type="entry name" value="DDP-like_NUDIX"/>
</dbReference>
<dbReference type="PANTHER" id="PTHR12629:SF0">
    <property type="entry name" value="DIPHOSPHOINOSITOL-POLYPHOSPHATE DIPHOSPHATASE"/>
    <property type="match status" value="1"/>
</dbReference>
<dbReference type="PROSITE" id="PS51462">
    <property type="entry name" value="NUDIX"/>
    <property type="match status" value="1"/>
</dbReference>
<feature type="domain" description="Nudix hydrolase" evidence="5">
    <location>
        <begin position="20"/>
        <end position="152"/>
    </location>
</feature>
<evidence type="ECO:0000313" key="6">
    <source>
        <dbReference type="EMBL" id="MFC3143152.1"/>
    </source>
</evidence>
<evidence type="ECO:0000256" key="4">
    <source>
        <dbReference type="ARBA" id="ARBA00022842"/>
    </source>
</evidence>
<dbReference type="InterPro" id="IPR000086">
    <property type="entry name" value="NUDIX_hydrolase_dom"/>
</dbReference>